<dbReference type="InterPro" id="IPR050807">
    <property type="entry name" value="TransReg_Diox_bact_type"/>
</dbReference>
<keyword evidence="4" id="KW-1185">Reference proteome</keyword>
<proteinExistence type="predicted"/>
<sequence>MSASRTGRRMSALPPELPPARRRFVEELRRPLEAQSRPLAELAEAVGISPSSMSRFFSGARLPSREQLTSLSDALNLRRGPRRDLEFHYLQALAEAEREGTEPSAVKLFASTLTSHVQAAGFTAKDVAAALHFTERVVYQMLSGQHLPSEGGLDRLRNFLGVYGEDREQLMSLYQQARAEEESRHEPPRRPAAAHLAERLKRLNESTGATSLDLAQRAGVPQGTVYEYLQGHRIPSWEALQLILEALDVDRDTGQELRRLRELATEEEHARERRLSLQRAMAAGEVLDKLLRGLKTESGLSLREITERVEESGIAVSKSTVDRILQDPAHSPQMSLQVAEVLIEELPRRRRGPVRAALFRALTVLEDTPPEDAVDSLVQEDPADPLVRRALSLDVLDSAQPSTEVDLLDLVTRGMYDDARLQEVLAGLTEVERKVVEAYAANEGATWREAAESIGVPNSASFAERVRRKLKRLAVEYQRRNEGAAP</sequence>
<feature type="domain" description="HTH cro/C1-type" evidence="2">
    <location>
        <begin position="39"/>
        <end position="82"/>
    </location>
</feature>
<evidence type="ECO:0000259" key="2">
    <source>
        <dbReference type="PROSITE" id="PS50943"/>
    </source>
</evidence>
<dbReference type="SUPFAM" id="SSF47413">
    <property type="entry name" value="lambda repressor-like DNA-binding domains"/>
    <property type="match status" value="2"/>
</dbReference>
<dbReference type="Proteomes" id="UP001501777">
    <property type="component" value="Unassembled WGS sequence"/>
</dbReference>
<dbReference type="EMBL" id="BAAASG010000033">
    <property type="protein sequence ID" value="GAA2523391.1"/>
    <property type="molecule type" value="Genomic_DNA"/>
</dbReference>
<evidence type="ECO:0000313" key="3">
    <source>
        <dbReference type="EMBL" id="GAA2523391.1"/>
    </source>
</evidence>
<dbReference type="PANTHER" id="PTHR46797">
    <property type="entry name" value="HTH-TYPE TRANSCRIPTIONAL REGULATOR"/>
    <property type="match status" value="1"/>
</dbReference>
<dbReference type="PANTHER" id="PTHR46797:SF1">
    <property type="entry name" value="METHYLPHOSPHONATE SYNTHASE"/>
    <property type="match status" value="1"/>
</dbReference>
<protein>
    <recommendedName>
        <fullName evidence="2">HTH cro/C1-type domain-containing protein</fullName>
    </recommendedName>
</protein>
<reference evidence="4" key="1">
    <citation type="journal article" date="2019" name="Int. J. Syst. Evol. Microbiol.">
        <title>The Global Catalogue of Microorganisms (GCM) 10K type strain sequencing project: providing services to taxonomists for standard genome sequencing and annotation.</title>
        <authorList>
            <consortium name="The Broad Institute Genomics Platform"/>
            <consortium name="The Broad Institute Genome Sequencing Center for Infectious Disease"/>
            <person name="Wu L."/>
            <person name="Ma J."/>
        </authorList>
    </citation>
    <scope>NUCLEOTIDE SEQUENCE [LARGE SCALE GENOMIC DNA]</scope>
    <source>
        <strain evidence="4">JCM 4395</strain>
    </source>
</reference>
<comment type="caution">
    <text evidence="3">The sequence shown here is derived from an EMBL/GenBank/DDBJ whole genome shotgun (WGS) entry which is preliminary data.</text>
</comment>
<dbReference type="Gene3D" id="1.10.260.40">
    <property type="entry name" value="lambda repressor-like DNA-binding domains"/>
    <property type="match status" value="2"/>
</dbReference>
<gene>
    <name evidence="3" type="ORF">GCM10010276_88260</name>
</gene>
<keyword evidence="1" id="KW-0238">DNA-binding</keyword>
<accession>A0ABP6ATU7</accession>
<dbReference type="InterPro" id="IPR001387">
    <property type="entry name" value="Cro/C1-type_HTH"/>
</dbReference>
<dbReference type="CDD" id="cd00093">
    <property type="entry name" value="HTH_XRE"/>
    <property type="match status" value="2"/>
</dbReference>
<dbReference type="PROSITE" id="PS50943">
    <property type="entry name" value="HTH_CROC1"/>
    <property type="match status" value="2"/>
</dbReference>
<organism evidence="3 4">
    <name type="scientific">Streptomyces longisporus</name>
    <dbReference type="NCBI Taxonomy" id="1948"/>
    <lineage>
        <taxon>Bacteria</taxon>
        <taxon>Bacillati</taxon>
        <taxon>Actinomycetota</taxon>
        <taxon>Actinomycetes</taxon>
        <taxon>Kitasatosporales</taxon>
        <taxon>Streptomycetaceae</taxon>
        <taxon>Streptomyces</taxon>
    </lineage>
</organism>
<feature type="domain" description="HTH cro/C1-type" evidence="2">
    <location>
        <begin position="213"/>
        <end position="254"/>
    </location>
</feature>
<name>A0ABP6ATU7_STRLO</name>
<evidence type="ECO:0000256" key="1">
    <source>
        <dbReference type="ARBA" id="ARBA00023125"/>
    </source>
</evidence>
<dbReference type="SMART" id="SM00530">
    <property type="entry name" value="HTH_XRE"/>
    <property type="match status" value="3"/>
</dbReference>
<dbReference type="InterPro" id="IPR010982">
    <property type="entry name" value="Lambda_DNA-bd_dom_sf"/>
</dbReference>
<evidence type="ECO:0000313" key="4">
    <source>
        <dbReference type="Proteomes" id="UP001501777"/>
    </source>
</evidence>
<dbReference type="Pfam" id="PF13560">
    <property type="entry name" value="HTH_31"/>
    <property type="match status" value="3"/>
</dbReference>